<gene>
    <name evidence="2" type="ORF">K0U00_33065</name>
</gene>
<organism evidence="2 3">
    <name type="scientific">Paenibacillus sepulcri</name>
    <dbReference type="NCBI Taxonomy" id="359917"/>
    <lineage>
        <taxon>Bacteria</taxon>
        <taxon>Bacillati</taxon>
        <taxon>Bacillota</taxon>
        <taxon>Bacilli</taxon>
        <taxon>Bacillales</taxon>
        <taxon>Paenibacillaceae</taxon>
        <taxon>Paenibacillus</taxon>
    </lineage>
</organism>
<name>A0ABS7CDB6_9BACL</name>
<accession>A0ABS7CDB6</accession>
<protein>
    <submittedName>
        <fullName evidence="2">Uncharacterized protein</fullName>
    </submittedName>
</protein>
<reference evidence="2 3" key="1">
    <citation type="submission" date="2021-07" db="EMBL/GenBank/DDBJ databases">
        <title>Paenibacillus radiodurans sp. nov., isolated from the southeastern edge of Tengger Desert.</title>
        <authorList>
            <person name="Zhang G."/>
        </authorList>
    </citation>
    <scope>NUCLEOTIDE SEQUENCE [LARGE SCALE GENOMIC DNA]</scope>
    <source>
        <strain evidence="2 3">CCM 7311</strain>
    </source>
</reference>
<keyword evidence="1" id="KW-1133">Transmembrane helix</keyword>
<proteinExistence type="predicted"/>
<dbReference type="EMBL" id="JAHZIK010001390">
    <property type="protein sequence ID" value="MBW7458889.1"/>
    <property type="molecule type" value="Genomic_DNA"/>
</dbReference>
<evidence type="ECO:0000313" key="3">
    <source>
        <dbReference type="Proteomes" id="UP001519887"/>
    </source>
</evidence>
<dbReference type="RefSeq" id="WP_210037201.1">
    <property type="nucleotide sequence ID" value="NZ_JBHLVU010000004.1"/>
</dbReference>
<keyword evidence="1" id="KW-0812">Transmembrane</keyword>
<evidence type="ECO:0000313" key="2">
    <source>
        <dbReference type="EMBL" id="MBW7458889.1"/>
    </source>
</evidence>
<comment type="caution">
    <text evidence="2">The sequence shown here is derived from an EMBL/GenBank/DDBJ whole genome shotgun (WGS) entry which is preliminary data.</text>
</comment>
<sequence length="141" mass="16227">MNTDIQTTTYNRQEQSVPRKRRSTFLLFVSVWIILIAGGVTGAIWYTDQIKEQMTLEISQQTAQQISAMQTDYQNRIKQLQTDFSGQITKVQGKVDALNELLEFTKDNASNKTDNSNKLYTQMSEVKKELDELKKSLDVLK</sequence>
<evidence type="ECO:0000256" key="1">
    <source>
        <dbReference type="SAM" id="Phobius"/>
    </source>
</evidence>
<feature type="transmembrane region" description="Helical" evidence="1">
    <location>
        <begin position="25"/>
        <end position="46"/>
    </location>
</feature>
<keyword evidence="3" id="KW-1185">Reference proteome</keyword>
<dbReference type="Proteomes" id="UP001519887">
    <property type="component" value="Unassembled WGS sequence"/>
</dbReference>
<keyword evidence="1" id="KW-0472">Membrane</keyword>